<feature type="domain" description="Secretion system C-terminal sorting" evidence="2">
    <location>
        <begin position="569"/>
        <end position="629"/>
    </location>
</feature>
<comment type="caution">
    <text evidence="3">The sequence shown here is derived from an EMBL/GenBank/DDBJ whole genome shotgun (WGS) entry which is preliminary data.</text>
</comment>
<keyword evidence="4" id="KW-1185">Reference proteome</keyword>
<dbReference type="OrthoDB" id="9801383at2"/>
<dbReference type="PANTHER" id="PTHR35399:SF2">
    <property type="entry name" value="DUF839 DOMAIN-CONTAINING PROTEIN"/>
    <property type="match status" value="1"/>
</dbReference>
<dbReference type="EMBL" id="JPOS01000078">
    <property type="protein sequence ID" value="KGE86500.1"/>
    <property type="molecule type" value="Genomic_DNA"/>
</dbReference>
<reference evidence="3 4" key="1">
    <citation type="journal article" date="2014" name="Int. J. Syst. Evol. Microbiol.">
        <title>Phaeodactylibacter xiamenensis gen. nov., sp. nov., a member of the family Saprospiraceae isolated from the marine alga Phaeodactylum tricornutum.</title>
        <authorList>
            <person name="Chen Z.Jr."/>
            <person name="Lei X."/>
            <person name="Lai Q."/>
            <person name="Li Y."/>
            <person name="Zhang B."/>
            <person name="Zhang J."/>
            <person name="Zhang H."/>
            <person name="Yang L."/>
            <person name="Zheng W."/>
            <person name="Tian Y."/>
            <person name="Yu Z."/>
            <person name="Xu H.Jr."/>
            <person name="Zheng T."/>
        </authorList>
    </citation>
    <scope>NUCLEOTIDE SEQUENCE [LARGE SCALE GENOMIC DNA]</scope>
    <source>
        <strain evidence="3 4">KD52</strain>
    </source>
</reference>
<evidence type="ECO:0000313" key="3">
    <source>
        <dbReference type="EMBL" id="KGE86500.1"/>
    </source>
</evidence>
<evidence type="ECO:0000256" key="1">
    <source>
        <dbReference type="SAM" id="SignalP"/>
    </source>
</evidence>
<dbReference type="InterPro" id="IPR026444">
    <property type="entry name" value="Secre_tail"/>
</dbReference>
<dbReference type="STRING" id="1524460.IX84_20935"/>
<organism evidence="3 4">
    <name type="scientific">Phaeodactylibacter xiamenensis</name>
    <dbReference type="NCBI Taxonomy" id="1524460"/>
    <lineage>
        <taxon>Bacteria</taxon>
        <taxon>Pseudomonadati</taxon>
        <taxon>Bacteroidota</taxon>
        <taxon>Saprospiria</taxon>
        <taxon>Saprospirales</taxon>
        <taxon>Haliscomenobacteraceae</taxon>
        <taxon>Phaeodactylibacter</taxon>
    </lineage>
</organism>
<sequence>MKKVVLSMLLSSMCALFVSAQETIFSEEIEIPEGYVIDDLLMPPSPLSLQVLFVGGVDLVQTTPTYGYEAGVAYAKEWHDFIGFTPDETGESLGWVSVNHEMIYQDNRIGDGGGMTVFRVERDPVSGQLEVVEQELEDGRKGEFFNVDFVNTVGETGMNCGGISSIVDGRIWTAEEWFRSNNGSIYNGGFSSPASSGGYPKSPGGAENQGVRDTSTYLISSDIEGFDGLEVPKYENFNWMVEIDPRQAKAVRKQYNWGRQGFEGGVVAADNQTVYLGVDATPAFWAKFVADEPGDFTKGKTYIYKHDAPEKWLEVDNTDPEKMLNFADQAVELGGTMYNRVEWVAIDATSGKIYWTETGRDRPGSRWADENAAGAVHDPYHINRAIEKGIDSPNSSEYPDYYGRVWVYDPAIDSNYVFLEGGPDWDEETSPSEADYFTKHMSNPDGLNVMMIDGQPFLVICEDLNGTSYGRMPAGISNPTCELWLLDLSIEQPTVDDLIRITAVPRGAEITGAMPTPDGKSLLVNSQHPNSNNPFPFNHSLTFAIHGFDEVTVTSLEEPQFESTSQLQIFPNPTTRTVYLSEMTDLAVYNAEGQRLKVFRNTNQIDVSNLPAGMYFLQTAAGETKKLIVK</sequence>
<dbReference type="NCBIfam" id="TIGR04183">
    <property type="entry name" value="Por_Secre_tail"/>
    <property type="match status" value="1"/>
</dbReference>
<proteinExistence type="predicted"/>
<name>A0A098S2Y9_9BACT</name>
<accession>A0A098S2Y9</accession>
<feature type="signal peptide" evidence="1">
    <location>
        <begin position="1"/>
        <end position="20"/>
    </location>
</feature>
<evidence type="ECO:0000313" key="4">
    <source>
        <dbReference type="Proteomes" id="UP000029736"/>
    </source>
</evidence>
<dbReference type="RefSeq" id="WP_044224883.1">
    <property type="nucleotide sequence ID" value="NZ_JBKAGJ010000025.1"/>
</dbReference>
<evidence type="ECO:0000259" key="2">
    <source>
        <dbReference type="Pfam" id="PF18962"/>
    </source>
</evidence>
<dbReference type="Proteomes" id="UP000029736">
    <property type="component" value="Unassembled WGS sequence"/>
</dbReference>
<gene>
    <name evidence="3" type="ORF">IX84_20935</name>
</gene>
<dbReference type="AlphaFoldDB" id="A0A098S2Y9"/>
<feature type="chain" id="PRO_5001939796" description="Secretion system C-terminal sorting domain-containing protein" evidence="1">
    <location>
        <begin position="21"/>
        <end position="630"/>
    </location>
</feature>
<dbReference type="Pfam" id="PF18962">
    <property type="entry name" value="Por_Secre_tail"/>
    <property type="match status" value="1"/>
</dbReference>
<protein>
    <recommendedName>
        <fullName evidence="2">Secretion system C-terminal sorting domain-containing protein</fullName>
    </recommendedName>
</protein>
<keyword evidence="1" id="KW-0732">Signal</keyword>
<dbReference type="PANTHER" id="PTHR35399">
    <property type="entry name" value="SLR8030 PROTEIN"/>
    <property type="match status" value="1"/>
</dbReference>
<dbReference type="Pfam" id="PF05787">
    <property type="entry name" value="PhoX"/>
    <property type="match status" value="1"/>
</dbReference>
<dbReference type="InterPro" id="IPR008557">
    <property type="entry name" value="PhoX"/>
</dbReference>